<dbReference type="Gene3D" id="3.50.50.60">
    <property type="entry name" value="FAD/NAD(P)-binding domain"/>
    <property type="match status" value="1"/>
</dbReference>
<gene>
    <name evidence="3" type="ORF">DCF15_18350</name>
</gene>
<dbReference type="InterPro" id="IPR050631">
    <property type="entry name" value="PheA/TfdB_FAD_monoxygenase"/>
</dbReference>
<feature type="domain" description="FAD-binding" evidence="2">
    <location>
        <begin position="3"/>
        <end position="326"/>
    </location>
</feature>
<evidence type="ECO:0000313" key="3">
    <source>
        <dbReference type="EMBL" id="PZO48018.1"/>
    </source>
</evidence>
<protein>
    <submittedName>
        <fullName evidence="3">Monooxygenase</fullName>
    </submittedName>
</protein>
<dbReference type="InterPro" id="IPR036188">
    <property type="entry name" value="FAD/NAD-bd_sf"/>
</dbReference>
<dbReference type="PRINTS" id="PR00420">
    <property type="entry name" value="RNGMNOXGNASE"/>
</dbReference>
<evidence type="ECO:0000256" key="1">
    <source>
        <dbReference type="ARBA" id="ARBA00023002"/>
    </source>
</evidence>
<dbReference type="GO" id="GO:0071949">
    <property type="term" value="F:FAD binding"/>
    <property type="evidence" value="ECO:0007669"/>
    <property type="project" value="InterPro"/>
</dbReference>
<organism evidence="3 4">
    <name type="scientific">Phormidesmis priestleyi</name>
    <dbReference type="NCBI Taxonomy" id="268141"/>
    <lineage>
        <taxon>Bacteria</taxon>
        <taxon>Bacillati</taxon>
        <taxon>Cyanobacteriota</taxon>
        <taxon>Cyanophyceae</taxon>
        <taxon>Leptolyngbyales</taxon>
        <taxon>Leptolyngbyaceae</taxon>
        <taxon>Phormidesmis</taxon>
    </lineage>
</organism>
<dbReference type="EMBL" id="QBMP01000251">
    <property type="protein sequence ID" value="PZO48018.1"/>
    <property type="molecule type" value="Genomic_DNA"/>
</dbReference>
<dbReference type="GO" id="GO:0004497">
    <property type="term" value="F:monooxygenase activity"/>
    <property type="evidence" value="ECO:0007669"/>
    <property type="project" value="UniProtKB-KW"/>
</dbReference>
<keyword evidence="1" id="KW-0560">Oxidoreductase</keyword>
<dbReference type="Pfam" id="PF01494">
    <property type="entry name" value="FAD_binding_3"/>
    <property type="match status" value="1"/>
</dbReference>
<accession>A0A2W4YZ29</accession>
<comment type="caution">
    <text evidence="3">The sequence shown here is derived from an EMBL/GenBank/DDBJ whole genome shotgun (WGS) entry which is preliminary data.</text>
</comment>
<name>A0A2W4YZ29_9CYAN</name>
<dbReference type="PANTHER" id="PTHR43476:SF5">
    <property type="entry name" value="FAD-DEPENDENT MONOOXYGENASE"/>
    <property type="match status" value="1"/>
</dbReference>
<reference evidence="4" key="1">
    <citation type="submission" date="2018-04" db="EMBL/GenBank/DDBJ databases">
        <authorList>
            <person name="Cornet L."/>
        </authorList>
    </citation>
    <scope>NUCLEOTIDE SEQUENCE [LARGE SCALE GENOMIC DNA]</scope>
</reference>
<keyword evidence="3" id="KW-0503">Monooxygenase</keyword>
<dbReference type="AlphaFoldDB" id="A0A2W4YZ29"/>
<dbReference type="InterPro" id="IPR002938">
    <property type="entry name" value="FAD-bd"/>
</dbReference>
<evidence type="ECO:0000259" key="2">
    <source>
        <dbReference type="Pfam" id="PF01494"/>
    </source>
</evidence>
<sequence>MKHVAIAGAGPAGAATALLLAQQGMKVTLIEQETAFDRVFRGEGLMPAGLAALYEMGLKETFEAIPARQLTSWDFYVGSQRRMRVIEPENKGVATQIINQGALLKAIVEKAQQLPNFELFLGWQVTELSRDESGVVTGVQAVCEGESRAFAADCVIAGDGRYSRLRKLAGLEMQRFPWKATPSPAQFDVLWFKLPAPMSLAHETPFVACLQPNSQFAFYPSWDGRLQIGWIVEKSTQHKGGLAKLKERDWIEAFAQALPADLAAYFRQHKDDLEGPIYLDVQVGCCPQWSIPGLLLIGDAAHPMAPNRAQGINMALRDAIVVANQFSSDGLGLDNQPISAQVLQAIQAERQPEIMAVQKMQLAEWRKVEFISRPGLPYLGFKAVASLFGRFTFAQNIWLHDQKGLREGVLPVHLNR</sequence>
<dbReference type="Proteomes" id="UP000249794">
    <property type="component" value="Unassembled WGS sequence"/>
</dbReference>
<proteinExistence type="predicted"/>
<dbReference type="PANTHER" id="PTHR43476">
    <property type="entry name" value="3-(3-HYDROXY-PHENYL)PROPIONATE/3-HYDROXYCINNAMIC ACID HYDROXYLASE"/>
    <property type="match status" value="1"/>
</dbReference>
<reference evidence="3 4" key="2">
    <citation type="submission" date="2018-06" db="EMBL/GenBank/DDBJ databases">
        <title>Metagenomic assembly of (sub)arctic Cyanobacteria and their associated microbiome from non-axenic cultures.</title>
        <authorList>
            <person name="Baurain D."/>
        </authorList>
    </citation>
    <scope>NUCLEOTIDE SEQUENCE [LARGE SCALE GENOMIC DNA]</scope>
    <source>
        <strain evidence="3">ULC027bin1</strain>
    </source>
</reference>
<evidence type="ECO:0000313" key="4">
    <source>
        <dbReference type="Proteomes" id="UP000249794"/>
    </source>
</evidence>
<dbReference type="SUPFAM" id="SSF51905">
    <property type="entry name" value="FAD/NAD(P)-binding domain"/>
    <property type="match status" value="1"/>
</dbReference>